<dbReference type="Proteomes" id="UP000231436">
    <property type="component" value="Unassembled WGS sequence"/>
</dbReference>
<comment type="similarity">
    <text evidence="1">Belongs to the peptidase S51 family.</text>
</comment>
<dbReference type="EMBL" id="PFEU01000006">
    <property type="protein sequence ID" value="PJE77151.1"/>
    <property type="molecule type" value="Genomic_DNA"/>
</dbReference>
<keyword evidence="4" id="KW-0720">Serine protease</keyword>
<dbReference type="GO" id="GO:0008236">
    <property type="term" value="F:serine-type peptidase activity"/>
    <property type="evidence" value="ECO:0007669"/>
    <property type="project" value="UniProtKB-KW"/>
</dbReference>
<evidence type="ECO:0000256" key="1">
    <source>
        <dbReference type="ARBA" id="ARBA00006534"/>
    </source>
</evidence>
<dbReference type="PANTHER" id="PTHR20842">
    <property type="entry name" value="PROTEASE S51 ALPHA-ASPARTYL DIPEPTIDASE"/>
    <property type="match status" value="1"/>
</dbReference>
<evidence type="ECO:0000256" key="3">
    <source>
        <dbReference type="ARBA" id="ARBA00022801"/>
    </source>
</evidence>
<dbReference type="InterPro" id="IPR029062">
    <property type="entry name" value="Class_I_gatase-like"/>
</dbReference>
<dbReference type="Pfam" id="PF03575">
    <property type="entry name" value="Peptidase_S51"/>
    <property type="match status" value="1"/>
</dbReference>
<organism evidence="5 6">
    <name type="scientific">Candidatus Uhrbacteria bacterium CG10_big_fil_rev_8_21_14_0_10_48_16</name>
    <dbReference type="NCBI Taxonomy" id="1975038"/>
    <lineage>
        <taxon>Bacteria</taxon>
        <taxon>Candidatus Uhriibacteriota</taxon>
    </lineage>
</organism>
<keyword evidence="3" id="KW-0378">Hydrolase</keyword>
<evidence type="ECO:0000313" key="6">
    <source>
        <dbReference type="Proteomes" id="UP000231436"/>
    </source>
</evidence>
<gene>
    <name evidence="5" type="ORF">COV05_00885</name>
</gene>
<evidence type="ECO:0000313" key="5">
    <source>
        <dbReference type="EMBL" id="PJE77151.1"/>
    </source>
</evidence>
<protein>
    <recommendedName>
        <fullName evidence="7">Peptidase</fullName>
    </recommendedName>
</protein>
<dbReference type="Gene3D" id="3.40.50.880">
    <property type="match status" value="1"/>
</dbReference>
<dbReference type="PANTHER" id="PTHR20842:SF0">
    <property type="entry name" value="ALPHA-ASPARTYL DIPEPTIDASE"/>
    <property type="match status" value="1"/>
</dbReference>
<evidence type="ECO:0008006" key="7">
    <source>
        <dbReference type="Google" id="ProtNLM"/>
    </source>
</evidence>
<keyword evidence="2" id="KW-0645">Protease</keyword>
<evidence type="ECO:0000256" key="4">
    <source>
        <dbReference type="ARBA" id="ARBA00022825"/>
    </source>
</evidence>
<dbReference type="SUPFAM" id="SSF52317">
    <property type="entry name" value="Class I glutamine amidotransferase-like"/>
    <property type="match status" value="1"/>
</dbReference>
<dbReference type="GO" id="GO:0006508">
    <property type="term" value="P:proteolysis"/>
    <property type="evidence" value="ECO:0007669"/>
    <property type="project" value="UniProtKB-KW"/>
</dbReference>
<sequence>MKLFLTSSCISEELRDSFLKFLEKPPEQTKLYFIPTASDVEQEKFYTCKSMDDFSTLGINPIWYALKYKTKDQIARELIEADVIWVNGGNTFYLLDTARKTGFLDVVDDLVRNKGVRYGGTSAGSILASPTIASAGWGGESADRNAVGIIDLTSFGFVTFSTHVHYDPSAERPELLTHKKETPIYAIPDGCAVEVNEDDVLTHGKVEVL</sequence>
<name>A0A2M8LI90_9BACT</name>
<comment type="caution">
    <text evidence="5">The sequence shown here is derived from an EMBL/GenBank/DDBJ whole genome shotgun (WGS) entry which is preliminary data.</text>
</comment>
<dbReference type="InterPro" id="IPR005320">
    <property type="entry name" value="Peptidase_S51"/>
</dbReference>
<dbReference type="AlphaFoldDB" id="A0A2M8LI90"/>
<proteinExistence type="inferred from homology"/>
<accession>A0A2M8LI90</accession>
<reference evidence="6" key="1">
    <citation type="submission" date="2017-09" db="EMBL/GenBank/DDBJ databases">
        <title>Depth-based differentiation of microbial function through sediment-hosted aquifers and enrichment of novel symbionts in the deep terrestrial subsurface.</title>
        <authorList>
            <person name="Probst A.J."/>
            <person name="Ladd B."/>
            <person name="Jarett J.K."/>
            <person name="Geller-Mcgrath D.E."/>
            <person name="Sieber C.M.K."/>
            <person name="Emerson J.B."/>
            <person name="Anantharaman K."/>
            <person name="Thomas B.C."/>
            <person name="Malmstrom R."/>
            <person name="Stieglmeier M."/>
            <person name="Klingl A."/>
            <person name="Woyke T."/>
            <person name="Ryan C.M."/>
            <person name="Banfield J.F."/>
        </authorList>
    </citation>
    <scope>NUCLEOTIDE SEQUENCE [LARGE SCALE GENOMIC DNA]</scope>
</reference>
<evidence type="ECO:0000256" key="2">
    <source>
        <dbReference type="ARBA" id="ARBA00022670"/>
    </source>
</evidence>